<keyword evidence="1" id="KW-0862">Zinc</keyword>
<reference evidence="3 4" key="1">
    <citation type="submission" date="2019-03" db="EMBL/GenBank/DDBJ databases">
        <title>Draft genome of Massilia hortus sp. nov., a novel bacterial species of the Oxalobacteraceae family.</title>
        <authorList>
            <person name="Peta V."/>
            <person name="Raths R."/>
            <person name="Bucking H."/>
        </authorList>
    </citation>
    <scope>NUCLEOTIDE SEQUENCE [LARGE SCALE GENOMIC DNA]</scope>
    <source>
        <strain evidence="3 4">ONC3</strain>
    </source>
</reference>
<keyword evidence="1" id="KW-0479">Metal-binding</keyword>
<evidence type="ECO:0000313" key="3">
    <source>
        <dbReference type="EMBL" id="TFW35842.1"/>
    </source>
</evidence>
<evidence type="ECO:0000259" key="2">
    <source>
        <dbReference type="PROSITE" id="PS50966"/>
    </source>
</evidence>
<proteinExistence type="predicted"/>
<protein>
    <recommendedName>
        <fullName evidence="2">SWIM-type domain-containing protein</fullName>
    </recommendedName>
</protein>
<accession>A0A4Y9T5K9</accession>
<organism evidence="3 4">
    <name type="scientific">Massilia horti</name>
    <dbReference type="NCBI Taxonomy" id="2562153"/>
    <lineage>
        <taxon>Bacteria</taxon>
        <taxon>Pseudomonadati</taxon>
        <taxon>Pseudomonadota</taxon>
        <taxon>Betaproteobacteria</taxon>
        <taxon>Burkholderiales</taxon>
        <taxon>Oxalobacteraceae</taxon>
        <taxon>Telluria group</taxon>
        <taxon>Massilia</taxon>
    </lineage>
</organism>
<evidence type="ECO:0000313" key="4">
    <source>
        <dbReference type="Proteomes" id="UP000297258"/>
    </source>
</evidence>
<dbReference type="InterPro" id="IPR007527">
    <property type="entry name" value="Znf_SWIM"/>
</dbReference>
<keyword evidence="1" id="KW-0863">Zinc-finger</keyword>
<comment type="caution">
    <text evidence="3">The sequence shown here is derived from an EMBL/GenBank/DDBJ whole genome shotgun (WGS) entry which is preliminary data.</text>
</comment>
<feature type="domain" description="SWIM-type" evidence="2">
    <location>
        <begin position="57"/>
        <end position="94"/>
    </location>
</feature>
<name>A0A4Y9T5K9_9BURK</name>
<dbReference type="GO" id="GO:0008270">
    <property type="term" value="F:zinc ion binding"/>
    <property type="evidence" value="ECO:0007669"/>
    <property type="project" value="UniProtKB-KW"/>
</dbReference>
<dbReference type="AlphaFoldDB" id="A0A4Y9T5K9"/>
<gene>
    <name evidence="3" type="ORF">E4O92_01280</name>
</gene>
<evidence type="ECO:0000256" key="1">
    <source>
        <dbReference type="PROSITE-ProRule" id="PRU00325"/>
    </source>
</evidence>
<dbReference type="InterPro" id="IPR011990">
    <property type="entry name" value="TPR-like_helical_dom_sf"/>
</dbReference>
<dbReference type="PROSITE" id="PS50966">
    <property type="entry name" value="ZF_SWIM"/>
    <property type="match status" value="1"/>
</dbReference>
<keyword evidence="4" id="KW-1185">Reference proteome</keyword>
<dbReference type="InterPro" id="IPR049245">
    <property type="entry name" value="DUF6880"/>
</dbReference>
<dbReference type="OrthoDB" id="7187515at2"/>
<dbReference type="Pfam" id="PF21810">
    <property type="entry name" value="DUF6880"/>
    <property type="match status" value="1"/>
</dbReference>
<dbReference type="Gene3D" id="1.25.40.10">
    <property type="entry name" value="Tetratricopeptide repeat domain"/>
    <property type="match status" value="1"/>
</dbReference>
<sequence>MDNRTTLLDLISPTALRALAGTKSFQLGKEYFNEGAVSNLTVSAGAVRAQVAGTESYRVVLRIDTGELSHHCSCPHAGAGYFCKHCVAVGFAWVASMEELPAQAESRAKKKRRDPWCEIQSYLCRQEAEVLIALVLNAARRDDSLYRSLLLKAERDMGGADLSKIYHKAIDDATRTGGLVAWNEVGPLLTTLDDVVDSLAELLQPATSGMLVELLEYAIERIETMLAEVDDSGGGFGEIVTRLGELHLEACRVSMPDPEVLAGRLLRLEMTLPFGIWNFDPFDYQEILGEKGLQRYRELALAKWRTIEPRTGRGDYDAARTAITRIMERLAEESGDVHQLVEIKSRDLSSAFHYLEIAELLGTAGEVKQALEWAERGLAAFPERTDNRLRDFLVSIYLQCGREDEALQLTWIQFEEHQSLENYKKLSRAAKETERWHAQRERALSVVDAAIAARAAEGYWGRRPAAPDFSLRVAIALWESDLDAAWRYANLGVCDRGLLVALAGKLEMKRLDDAIELYRRIVPVLLEQTNNAAYEEVIGLVKKMAGALSTHQRGDELAPYLEYLRVEFKRKRNFIKLLDRLAGA</sequence>
<dbReference type="Proteomes" id="UP000297258">
    <property type="component" value="Unassembled WGS sequence"/>
</dbReference>
<dbReference type="EMBL" id="SPUM01000007">
    <property type="protein sequence ID" value="TFW35842.1"/>
    <property type="molecule type" value="Genomic_DNA"/>
</dbReference>